<dbReference type="AlphaFoldDB" id="A0A9D4TUQ4"/>
<organism evidence="11 12">
    <name type="scientific">Chlorella vulgaris</name>
    <name type="common">Green alga</name>
    <dbReference type="NCBI Taxonomy" id="3077"/>
    <lineage>
        <taxon>Eukaryota</taxon>
        <taxon>Viridiplantae</taxon>
        <taxon>Chlorophyta</taxon>
        <taxon>core chlorophytes</taxon>
        <taxon>Trebouxiophyceae</taxon>
        <taxon>Chlorellales</taxon>
        <taxon>Chlorellaceae</taxon>
        <taxon>Chlorella clade</taxon>
        <taxon>Chlorella</taxon>
    </lineage>
</organism>
<dbReference type="GO" id="GO:0008312">
    <property type="term" value="F:7S RNA binding"/>
    <property type="evidence" value="ECO:0007669"/>
    <property type="project" value="InterPro"/>
</dbReference>
<dbReference type="InterPro" id="IPR039914">
    <property type="entry name" value="SRP9-like"/>
</dbReference>
<dbReference type="GO" id="GO:0005786">
    <property type="term" value="C:signal recognition particle, endoplasmic reticulum targeting"/>
    <property type="evidence" value="ECO:0007669"/>
    <property type="project" value="UniProtKB-KW"/>
</dbReference>
<dbReference type="Pfam" id="PF05486">
    <property type="entry name" value="SRP9-21"/>
    <property type="match status" value="1"/>
</dbReference>
<reference evidence="11" key="2">
    <citation type="submission" date="2020-11" db="EMBL/GenBank/DDBJ databases">
        <authorList>
            <person name="Cecchin M."/>
            <person name="Marcolungo L."/>
            <person name="Rossato M."/>
            <person name="Girolomoni L."/>
            <person name="Cosentino E."/>
            <person name="Cuine S."/>
            <person name="Li-Beisson Y."/>
            <person name="Delledonne M."/>
            <person name="Ballottari M."/>
        </authorList>
    </citation>
    <scope>NUCLEOTIDE SEQUENCE</scope>
    <source>
        <strain evidence="11">211/11P</strain>
        <tissue evidence="11">Whole cell</tissue>
    </source>
</reference>
<dbReference type="InterPro" id="IPR009018">
    <property type="entry name" value="Signal_recog_particle_SRP9/14"/>
</dbReference>
<evidence type="ECO:0000256" key="6">
    <source>
        <dbReference type="ARBA" id="ARBA00023135"/>
    </source>
</evidence>
<gene>
    <name evidence="11" type="ORF">D9Q98_001631</name>
</gene>
<feature type="domain" description="SRP9" evidence="10">
    <location>
        <begin position="4"/>
        <end position="64"/>
    </location>
</feature>
<keyword evidence="12" id="KW-1185">Reference proteome</keyword>
<sequence>MYIENWDSFYVQAVDLYHNSPLKTRFTTKYRHCDGKLILKVTDDATCLQYKTDQQADLKKIEKLSKVFFSLMATGEPPADDVELQPEQQQQPFGQQQQRQKKVRKG</sequence>
<evidence type="ECO:0000256" key="2">
    <source>
        <dbReference type="ARBA" id="ARBA00009193"/>
    </source>
</evidence>
<proteinExistence type="inferred from homology"/>
<dbReference type="SUPFAM" id="SSF54762">
    <property type="entry name" value="Signal recognition particle alu RNA binding heterodimer, SRP9/14"/>
    <property type="match status" value="1"/>
</dbReference>
<evidence type="ECO:0000256" key="7">
    <source>
        <dbReference type="ARBA" id="ARBA00023274"/>
    </source>
</evidence>
<evidence type="ECO:0000259" key="10">
    <source>
        <dbReference type="Pfam" id="PF05486"/>
    </source>
</evidence>
<dbReference type="EMBL" id="SIDB01000002">
    <property type="protein sequence ID" value="KAI3435566.1"/>
    <property type="molecule type" value="Genomic_DNA"/>
</dbReference>
<dbReference type="GO" id="GO:0005829">
    <property type="term" value="C:cytosol"/>
    <property type="evidence" value="ECO:0007669"/>
    <property type="project" value="UniProtKB-ARBA"/>
</dbReference>
<keyword evidence="4" id="KW-0963">Cytoplasm</keyword>
<dbReference type="FunFam" id="3.30.720.10:FF:000001">
    <property type="entry name" value="Signal recognition particle 9 kDa protein"/>
    <property type="match status" value="1"/>
</dbReference>
<comment type="function">
    <text evidence="8">Component of the signal recognition particle (SRP) complex, a ribonucleoprotein complex that mediates the cotranslational targeting of secretory and membrane proteins to the endoplasmic reticulum (ER). SRP9 together with SRP14 and the Alu portion of the SRP RNA, constitutes the elongation arrest domain of SRP. The complex of SRP9 and SRP14 is required for SRP RNA binding.</text>
</comment>
<evidence type="ECO:0000256" key="1">
    <source>
        <dbReference type="ARBA" id="ARBA00004496"/>
    </source>
</evidence>
<keyword evidence="7" id="KW-0687">Ribonucleoprotein</keyword>
<evidence type="ECO:0000313" key="11">
    <source>
        <dbReference type="EMBL" id="KAI3435566.1"/>
    </source>
</evidence>
<evidence type="ECO:0000256" key="9">
    <source>
        <dbReference type="SAM" id="MobiDB-lite"/>
    </source>
</evidence>
<comment type="caution">
    <text evidence="11">The sequence shown here is derived from an EMBL/GenBank/DDBJ whole genome shotgun (WGS) entry which is preliminary data.</text>
</comment>
<dbReference type="GO" id="GO:0006614">
    <property type="term" value="P:SRP-dependent cotranslational protein targeting to membrane"/>
    <property type="evidence" value="ECO:0007669"/>
    <property type="project" value="InterPro"/>
</dbReference>
<dbReference type="InterPro" id="IPR039432">
    <property type="entry name" value="SRP9_dom"/>
</dbReference>
<accession>A0A9D4TUQ4</accession>
<dbReference type="OrthoDB" id="360923at2759"/>
<feature type="region of interest" description="Disordered" evidence="9">
    <location>
        <begin position="77"/>
        <end position="106"/>
    </location>
</feature>
<evidence type="ECO:0000256" key="4">
    <source>
        <dbReference type="ARBA" id="ARBA00022490"/>
    </source>
</evidence>
<reference evidence="11" key="1">
    <citation type="journal article" date="2019" name="Plant J.">
        <title>Chlorella vulgaris genome assembly and annotation reveals the molecular basis for metabolic acclimation to high light conditions.</title>
        <authorList>
            <person name="Cecchin M."/>
            <person name="Marcolungo L."/>
            <person name="Rossato M."/>
            <person name="Girolomoni L."/>
            <person name="Cosentino E."/>
            <person name="Cuine S."/>
            <person name="Li-Beisson Y."/>
            <person name="Delledonne M."/>
            <person name="Ballottari M."/>
        </authorList>
    </citation>
    <scope>NUCLEOTIDE SEQUENCE</scope>
    <source>
        <strain evidence="11">211/11P</strain>
    </source>
</reference>
<keyword evidence="5" id="KW-0694">RNA-binding</keyword>
<feature type="compositionally biased region" description="Low complexity" evidence="9">
    <location>
        <begin position="85"/>
        <end position="98"/>
    </location>
</feature>
<keyword evidence="6" id="KW-0733">Signal recognition particle</keyword>
<evidence type="ECO:0000313" key="12">
    <source>
        <dbReference type="Proteomes" id="UP001055712"/>
    </source>
</evidence>
<comment type="similarity">
    <text evidence="2">Belongs to the SRP9 family.</text>
</comment>
<dbReference type="PANTHER" id="PTHR12834:SF12">
    <property type="entry name" value="SIGNAL RECOGNITION PARTICLE 9 KDA PROTEIN"/>
    <property type="match status" value="1"/>
</dbReference>
<evidence type="ECO:0000256" key="8">
    <source>
        <dbReference type="ARBA" id="ARBA00045462"/>
    </source>
</evidence>
<dbReference type="PANTHER" id="PTHR12834">
    <property type="entry name" value="SIGNAL RECOGNITION PARTICLE 9 KDA PROTEIN"/>
    <property type="match status" value="1"/>
</dbReference>
<evidence type="ECO:0000256" key="5">
    <source>
        <dbReference type="ARBA" id="ARBA00022884"/>
    </source>
</evidence>
<dbReference type="Proteomes" id="UP001055712">
    <property type="component" value="Unassembled WGS sequence"/>
</dbReference>
<protein>
    <recommendedName>
        <fullName evidence="3">Signal recognition particle 9 kDa protein</fullName>
    </recommendedName>
</protein>
<name>A0A9D4TUQ4_CHLVU</name>
<evidence type="ECO:0000256" key="3">
    <source>
        <dbReference type="ARBA" id="ARBA00020414"/>
    </source>
</evidence>
<dbReference type="Gene3D" id="3.30.720.10">
    <property type="entry name" value="Signal recognition particle alu RNA binding heterodimer, srp9/1"/>
    <property type="match status" value="1"/>
</dbReference>
<comment type="subcellular location">
    <subcellularLocation>
        <location evidence="1">Cytoplasm</location>
    </subcellularLocation>
</comment>